<sequence length="184" mass="20366">MSGHSHAKTIKHAKNITDQKRGQVFSKMARVISLAAKEGGPNPETNNKLRVAMEQAKEFNLPKENIERAIKQATGGNEAANLEEVIFEAYGPGGIAIMIEGITENKNRALNEIKQILTQNNGKMVGEGGVRWMFERKVKTPGSLEWVAKQDIEVSENDKATCQKLFDALDENEAVQGIYTNLKE</sequence>
<dbReference type="PANTHER" id="PTHR12532:SF0">
    <property type="entry name" value="TRANSLATIONAL ACTIVATOR OF CYTOCHROME C OXIDASE 1"/>
    <property type="match status" value="1"/>
</dbReference>
<feature type="domain" description="TACO1/YebC-like N-terminal" evidence="5">
    <location>
        <begin position="5"/>
        <end position="76"/>
    </location>
</feature>
<dbReference type="SUPFAM" id="SSF75625">
    <property type="entry name" value="YebC-like"/>
    <property type="match status" value="1"/>
</dbReference>
<dbReference type="Gene3D" id="1.10.10.200">
    <property type="match status" value="1"/>
</dbReference>
<dbReference type="InterPro" id="IPR049083">
    <property type="entry name" value="TACO1_YebC_N"/>
</dbReference>
<dbReference type="InterPro" id="IPR026564">
    <property type="entry name" value="Transcrip_reg_TACO1-like_dom3"/>
</dbReference>
<evidence type="ECO:0000256" key="3">
    <source>
        <dbReference type="ARBA" id="ARBA00023163"/>
    </source>
</evidence>
<dbReference type="Pfam" id="PF20772">
    <property type="entry name" value="TACO1_YebC_N"/>
    <property type="match status" value="1"/>
</dbReference>
<keyword evidence="2" id="KW-0805">Transcription regulation</keyword>
<evidence type="ECO:0008006" key="8">
    <source>
        <dbReference type="Google" id="ProtNLM"/>
    </source>
</evidence>
<feature type="domain" description="TACO1/YebC-like second and third" evidence="4">
    <location>
        <begin position="143"/>
        <end position="182"/>
    </location>
</feature>
<dbReference type="InterPro" id="IPR017856">
    <property type="entry name" value="Integrase-like_N"/>
</dbReference>
<name>A0A1G2EE43_9BACT</name>
<dbReference type="InterPro" id="IPR048300">
    <property type="entry name" value="TACO1_YebC-like_2nd/3rd_dom"/>
</dbReference>
<dbReference type="PANTHER" id="PTHR12532">
    <property type="entry name" value="TRANSLATIONAL ACTIVATOR OF CYTOCHROME C OXIDASE 1"/>
    <property type="match status" value="1"/>
</dbReference>
<accession>A0A1G2EE43</accession>
<dbReference type="FunFam" id="1.10.10.200:FF:000002">
    <property type="entry name" value="Probable transcriptional regulatory protein CLM62_37755"/>
    <property type="match status" value="1"/>
</dbReference>
<comment type="similarity">
    <text evidence="1">Belongs to the TACO1 family.</text>
</comment>
<organism evidence="6 7">
    <name type="scientific">Candidatus Nealsonbacteria bacterium RIFCSPLOWO2_01_FULL_43_32</name>
    <dbReference type="NCBI Taxonomy" id="1801672"/>
    <lineage>
        <taxon>Bacteria</taxon>
        <taxon>Candidatus Nealsoniibacteriota</taxon>
    </lineage>
</organism>
<dbReference type="Pfam" id="PF01709">
    <property type="entry name" value="Transcrip_reg"/>
    <property type="match status" value="2"/>
</dbReference>
<proteinExistence type="inferred from homology"/>
<feature type="domain" description="TACO1/YebC-like second and third" evidence="4">
    <location>
        <begin position="82"/>
        <end position="137"/>
    </location>
</feature>
<protein>
    <recommendedName>
        <fullName evidence="8">Transcriptional regulatory protein</fullName>
    </recommendedName>
</protein>
<dbReference type="EMBL" id="MHMH01000020">
    <property type="protein sequence ID" value="OGZ24076.1"/>
    <property type="molecule type" value="Genomic_DNA"/>
</dbReference>
<dbReference type="InterPro" id="IPR002876">
    <property type="entry name" value="Transcrip_reg_TACO1-like"/>
</dbReference>
<keyword evidence="3" id="KW-0804">Transcription</keyword>
<reference evidence="6 7" key="1">
    <citation type="journal article" date="2016" name="Nat. Commun.">
        <title>Thousands of microbial genomes shed light on interconnected biogeochemical processes in an aquifer system.</title>
        <authorList>
            <person name="Anantharaman K."/>
            <person name="Brown C.T."/>
            <person name="Hug L.A."/>
            <person name="Sharon I."/>
            <person name="Castelle C.J."/>
            <person name="Probst A.J."/>
            <person name="Thomas B.C."/>
            <person name="Singh A."/>
            <person name="Wilkins M.J."/>
            <person name="Karaoz U."/>
            <person name="Brodie E.L."/>
            <person name="Williams K.H."/>
            <person name="Hubbard S.S."/>
            <person name="Banfield J.F."/>
        </authorList>
    </citation>
    <scope>NUCLEOTIDE SEQUENCE [LARGE SCALE GENOMIC DNA]</scope>
</reference>
<dbReference type="Proteomes" id="UP000178647">
    <property type="component" value="Unassembled WGS sequence"/>
</dbReference>
<comment type="caution">
    <text evidence="6">The sequence shown here is derived from an EMBL/GenBank/DDBJ whole genome shotgun (WGS) entry which is preliminary data.</text>
</comment>
<evidence type="ECO:0000256" key="2">
    <source>
        <dbReference type="ARBA" id="ARBA00023015"/>
    </source>
</evidence>
<evidence type="ECO:0000313" key="7">
    <source>
        <dbReference type="Proteomes" id="UP000178647"/>
    </source>
</evidence>
<evidence type="ECO:0000313" key="6">
    <source>
        <dbReference type="EMBL" id="OGZ24076.1"/>
    </source>
</evidence>
<dbReference type="GO" id="GO:0005737">
    <property type="term" value="C:cytoplasm"/>
    <property type="evidence" value="ECO:0007669"/>
    <property type="project" value="UniProtKB-ARBA"/>
</dbReference>
<dbReference type="Gene3D" id="3.30.70.980">
    <property type="match status" value="2"/>
</dbReference>
<gene>
    <name evidence="6" type="ORF">A2896_01120</name>
</gene>
<evidence type="ECO:0000256" key="1">
    <source>
        <dbReference type="ARBA" id="ARBA00008724"/>
    </source>
</evidence>
<dbReference type="InterPro" id="IPR029072">
    <property type="entry name" value="YebC-like"/>
</dbReference>
<dbReference type="STRING" id="1801672.A2896_01120"/>
<dbReference type="AlphaFoldDB" id="A0A1G2EE43"/>
<evidence type="ECO:0000259" key="4">
    <source>
        <dbReference type="Pfam" id="PF01709"/>
    </source>
</evidence>
<evidence type="ECO:0000259" key="5">
    <source>
        <dbReference type="Pfam" id="PF20772"/>
    </source>
</evidence>